<dbReference type="OrthoDB" id="10259057at2759"/>
<evidence type="ECO:0000259" key="1">
    <source>
        <dbReference type="PROSITE" id="PS50004"/>
    </source>
</evidence>
<dbReference type="SUPFAM" id="SSF49562">
    <property type="entry name" value="C2 domain (Calcium/lipid-binding domain, CaLB)"/>
    <property type="match status" value="2"/>
</dbReference>
<dbReference type="GO" id="GO:0005886">
    <property type="term" value="C:plasma membrane"/>
    <property type="evidence" value="ECO:0007669"/>
    <property type="project" value="TreeGrafter"/>
</dbReference>
<dbReference type="InterPro" id="IPR000008">
    <property type="entry name" value="C2_dom"/>
</dbReference>
<keyword evidence="3" id="KW-1185">Reference proteome</keyword>
<feature type="domain" description="C2" evidence="1">
    <location>
        <begin position="243"/>
        <end position="361"/>
    </location>
</feature>
<name>A0A7R9KXR2_9ACAR</name>
<protein>
    <recommendedName>
        <fullName evidence="1">C2 domain-containing protein</fullName>
    </recommendedName>
</protein>
<dbReference type="AlphaFoldDB" id="A0A7R9KXR2"/>
<dbReference type="PANTHER" id="PTHR10024">
    <property type="entry name" value="SYNAPTOTAGMIN"/>
    <property type="match status" value="1"/>
</dbReference>
<dbReference type="GO" id="GO:0030276">
    <property type="term" value="F:clathrin binding"/>
    <property type="evidence" value="ECO:0007669"/>
    <property type="project" value="TreeGrafter"/>
</dbReference>
<feature type="non-terminal residue" evidence="2">
    <location>
        <position position="370"/>
    </location>
</feature>
<proteinExistence type="predicted"/>
<dbReference type="GO" id="GO:0000149">
    <property type="term" value="F:SNARE binding"/>
    <property type="evidence" value="ECO:0007669"/>
    <property type="project" value="TreeGrafter"/>
</dbReference>
<gene>
    <name evidence="2" type="ORF">OSB1V03_LOCUS11771</name>
</gene>
<dbReference type="InterPro" id="IPR035892">
    <property type="entry name" value="C2_domain_sf"/>
</dbReference>
<sequence>MHLFLIYYVWRSVRSHRHKKSQLEALTSKPSTSHLYSGVKASQTIEFVVPTITLKCTEPSFSVTEESDSDYLMQTPFNCDQRYRKRNSNIQINENEISKNLYEDMPIKADERPEINFVLHYSFVRQQLLVTLLSARNLCSKRGHHLNPMAKVVLLPEKNPTFVTKVQKNTANPVFNDLFIFQAIRETLSDRVLKIKVYNSDSFSRKHVIGRTLFPLKMADIHSDISKDVMTEDITCFLINSRPSGEILLSLGYDTSSSSFTLGTLKVRNIYDKEIETIYMKIVLYVKRKRIRSRKTTLRKVVSEIDFNDTFQVNVAKEALNDLVISIAVYGKSHTFVNKHLLGRTHIGQSCPSAQGRDHWSEMCSDFTNP</sequence>
<evidence type="ECO:0000313" key="2">
    <source>
        <dbReference type="EMBL" id="CAD7631362.1"/>
    </source>
</evidence>
<organism evidence="2">
    <name type="scientific">Medioppia subpectinata</name>
    <dbReference type="NCBI Taxonomy" id="1979941"/>
    <lineage>
        <taxon>Eukaryota</taxon>
        <taxon>Metazoa</taxon>
        <taxon>Ecdysozoa</taxon>
        <taxon>Arthropoda</taxon>
        <taxon>Chelicerata</taxon>
        <taxon>Arachnida</taxon>
        <taxon>Acari</taxon>
        <taxon>Acariformes</taxon>
        <taxon>Sarcoptiformes</taxon>
        <taxon>Oribatida</taxon>
        <taxon>Brachypylina</taxon>
        <taxon>Oppioidea</taxon>
        <taxon>Oppiidae</taxon>
        <taxon>Medioppia</taxon>
    </lineage>
</organism>
<dbReference type="Gene3D" id="2.60.40.150">
    <property type="entry name" value="C2 domain"/>
    <property type="match status" value="2"/>
</dbReference>
<dbReference type="Pfam" id="PF00168">
    <property type="entry name" value="C2"/>
    <property type="match status" value="2"/>
</dbReference>
<dbReference type="GO" id="GO:0017156">
    <property type="term" value="P:calcium-ion regulated exocytosis"/>
    <property type="evidence" value="ECO:0007669"/>
    <property type="project" value="TreeGrafter"/>
</dbReference>
<dbReference type="GO" id="GO:0070382">
    <property type="term" value="C:exocytic vesicle"/>
    <property type="evidence" value="ECO:0007669"/>
    <property type="project" value="TreeGrafter"/>
</dbReference>
<dbReference type="GO" id="GO:0005544">
    <property type="term" value="F:calcium-dependent phospholipid binding"/>
    <property type="evidence" value="ECO:0007669"/>
    <property type="project" value="TreeGrafter"/>
</dbReference>
<dbReference type="GO" id="GO:0005509">
    <property type="term" value="F:calcium ion binding"/>
    <property type="evidence" value="ECO:0007669"/>
    <property type="project" value="TreeGrafter"/>
</dbReference>
<dbReference type="EMBL" id="OC863917">
    <property type="protein sequence ID" value="CAD7631362.1"/>
    <property type="molecule type" value="Genomic_DNA"/>
</dbReference>
<dbReference type="Proteomes" id="UP000759131">
    <property type="component" value="Unassembled WGS sequence"/>
</dbReference>
<dbReference type="EMBL" id="CAJPIZ010009342">
    <property type="protein sequence ID" value="CAG2111792.1"/>
    <property type="molecule type" value="Genomic_DNA"/>
</dbReference>
<dbReference type="SMART" id="SM00239">
    <property type="entry name" value="C2"/>
    <property type="match status" value="2"/>
</dbReference>
<reference evidence="2" key="1">
    <citation type="submission" date="2020-11" db="EMBL/GenBank/DDBJ databases">
        <authorList>
            <person name="Tran Van P."/>
        </authorList>
    </citation>
    <scope>NUCLEOTIDE SEQUENCE</scope>
</reference>
<feature type="domain" description="C2" evidence="1">
    <location>
        <begin position="111"/>
        <end position="229"/>
    </location>
</feature>
<evidence type="ECO:0000313" key="3">
    <source>
        <dbReference type="Proteomes" id="UP000759131"/>
    </source>
</evidence>
<accession>A0A7R9KXR2</accession>
<dbReference type="PROSITE" id="PS50004">
    <property type="entry name" value="C2"/>
    <property type="match status" value="2"/>
</dbReference>
<dbReference type="GO" id="GO:0001786">
    <property type="term" value="F:phosphatidylserine binding"/>
    <property type="evidence" value="ECO:0007669"/>
    <property type="project" value="TreeGrafter"/>
</dbReference>